<gene>
    <name evidence="2" type="ORF">DZC72_04670</name>
</gene>
<comment type="caution">
    <text evidence="2">The sequence shown here is derived from an EMBL/GenBank/DDBJ whole genome shotgun (WGS) entry which is preliminary data.</text>
</comment>
<keyword evidence="1" id="KW-0732">Signal</keyword>
<organism evidence="2 3">
    <name type="scientific">Maribacter algicola</name>
    <dbReference type="NCBI Taxonomy" id="2498892"/>
    <lineage>
        <taxon>Bacteria</taxon>
        <taxon>Pseudomonadati</taxon>
        <taxon>Bacteroidota</taxon>
        <taxon>Flavobacteriia</taxon>
        <taxon>Flavobacteriales</taxon>
        <taxon>Flavobacteriaceae</taxon>
        <taxon>Maribacter</taxon>
    </lineage>
</organism>
<name>A0A3R8Q588_9FLAO</name>
<dbReference type="AlphaFoldDB" id="A0A3R8Q588"/>
<feature type="signal peptide" evidence="1">
    <location>
        <begin position="1"/>
        <end position="21"/>
    </location>
</feature>
<proteinExistence type="predicted"/>
<dbReference type="RefSeq" id="WP_125221699.1">
    <property type="nucleotide sequence ID" value="NZ_QUSX01000001.1"/>
</dbReference>
<accession>A0A3R8Q588</accession>
<protein>
    <recommendedName>
        <fullName evidence="4">6-bladed beta-propeller</fullName>
    </recommendedName>
</protein>
<dbReference type="EMBL" id="QUSX01000001">
    <property type="protein sequence ID" value="RRQ49883.1"/>
    <property type="molecule type" value="Genomic_DNA"/>
</dbReference>
<evidence type="ECO:0008006" key="4">
    <source>
        <dbReference type="Google" id="ProtNLM"/>
    </source>
</evidence>
<sequence>MFRTIFLVLFLAIVNLSVAQQADVAYNIGEKYNDKYKYSNLLAIADDGKGGTVIVRAYYTGIVLKPKGYFIEHYNEDLELLSEFNYKLKNANFVDAYIKNGQAYLLFLEYNYDTMAYEYQIHRSPYTDYQFTKETILTIPSDPVAEPLDRNYYNRNFTSGFTTSVLFNDEKSAFAITTHFKKGKNNQHYIHVFDAGLNKLMEHDFSAEVEEKNYAFETITFSEDLSNVYLVGKAYFKKKRFNATERKFQYEMVRVSKTGGSTQSFYTPGKFPEALKPIFKGKELLCLGFYADRKDNRYNGISYFKLNPRTLEIESQKFNSFSEQFMMDKFGREEDKTLKDLVFKGMSITSMGNILFNAEEYFTSTSTQANSSGGRVLVTRYHHNDIVSAKLSGEGDLIWARNINKTEVTQGDGAYASYSSLTKDDTTYFFISTSAENPQQLSDERIMFKQGLSRNRNVFLIKLDEHGRMNYEKVIDDTDARLPLMVSKPYIDKLHDELMFYAKRGTKKQLVQVAVK</sequence>
<keyword evidence="3" id="KW-1185">Reference proteome</keyword>
<evidence type="ECO:0000313" key="2">
    <source>
        <dbReference type="EMBL" id="RRQ49883.1"/>
    </source>
</evidence>
<evidence type="ECO:0000313" key="3">
    <source>
        <dbReference type="Proteomes" id="UP000286990"/>
    </source>
</evidence>
<dbReference type="OrthoDB" id="1403331at2"/>
<dbReference type="Proteomes" id="UP000286990">
    <property type="component" value="Unassembled WGS sequence"/>
</dbReference>
<reference evidence="3" key="1">
    <citation type="submission" date="2018-12" db="EMBL/GenBank/DDBJ databases">
        <title>Maribacter lutimaris sp. nov., isolated from marine sediment.</title>
        <authorList>
            <person name="Kim K.K."/>
        </authorList>
    </citation>
    <scope>NUCLEOTIDE SEQUENCE [LARGE SCALE GENOMIC DNA]</scope>
    <source>
        <strain evidence="3">PoM-212</strain>
    </source>
</reference>
<feature type="chain" id="PRO_5018627910" description="6-bladed beta-propeller" evidence="1">
    <location>
        <begin position="22"/>
        <end position="516"/>
    </location>
</feature>
<evidence type="ECO:0000256" key="1">
    <source>
        <dbReference type="SAM" id="SignalP"/>
    </source>
</evidence>